<gene>
    <name evidence="5" type="ORF">FPZ44_00560</name>
</gene>
<dbReference type="InterPro" id="IPR015854">
    <property type="entry name" value="ABC_transpr_LolD-like"/>
</dbReference>
<evidence type="ECO:0000313" key="5">
    <source>
        <dbReference type="EMBL" id="TVX91677.1"/>
    </source>
</evidence>
<dbReference type="Pfam" id="PF00005">
    <property type="entry name" value="ABC_tran"/>
    <property type="match status" value="1"/>
</dbReference>
<keyword evidence="6" id="KW-1185">Reference proteome</keyword>
<sequence>MSILLESKELSKTFVVSNSQENHILKSVNLTIEKGEFVSVMGPSGSGKSTLLYNISGMDRMTSGSVVLNGQEISALSEQELADVRLKKMGFIFQHIHLLKNLNIIDNIVLSAYMNNSTSRAQVNERALQLMKRTGIAELANNDITQASGGQLQRVAICRALINKPEIVFGDEPTGALNSKSASEIMDILADINDEGTTILLVTHDVKVAAKSERILFMLDGNIVAEQRLGKYTRGGGDDIKARETKLARWLMEMGF</sequence>
<dbReference type="GO" id="GO:0016887">
    <property type="term" value="F:ATP hydrolysis activity"/>
    <property type="evidence" value="ECO:0007669"/>
    <property type="project" value="InterPro"/>
</dbReference>
<keyword evidence="3 5" id="KW-0067">ATP-binding</keyword>
<name>A0A559IVK3_9BACL</name>
<dbReference type="Proteomes" id="UP000318102">
    <property type="component" value="Unassembled WGS sequence"/>
</dbReference>
<keyword evidence="1" id="KW-0813">Transport</keyword>
<evidence type="ECO:0000259" key="4">
    <source>
        <dbReference type="PROSITE" id="PS50893"/>
    </source>
</evidence>
<dbReference type="InterPro" id="IPR027417">
    <property type="entry name" value="P-loop_NTPase"/>
</dbReference>
<organism evidence="5 6">
    <name type="scientific">Paenibacillus agilis</name>
    <dbReference type="NCBI Taxonomy" id="3020863"/>
    <lineage>
        <taxon>Bacteria</taxon>
        <taxon>Bacillati</taxon>
        <taxon>Bacillota</taxon>
        <taxon>Bacilli</taxon>
        <taxon>Bacillales</taxon>
        <taxon>Paenibacillaceae</taxon>
        <taxon>Paenibacillus</taxon>
    </lineage>
</organism>
<evidence type="ECO:0000256" key="3">
    <source>
        <dbReference type="ARBA" id="ARBA00022840"/>
    </source>
</evidence>
<dbReference type="GO" id="GO:0005886">
    <property type="term" value="C:plasma membrane"/>
    <property type="evidence" value="ECO:0007669"/>
    <property type="project" value="TreeGrafter"/>
</dbReference>
<dbReference type="CDD" id="cd03255">
    <property type="entry name" value="ABC_MJ0796_LolCDE_FtsE"/>
    <property type="match status" value="1"/>
</dbReference>
<dbReference type="PANTHER" id="PTHR24220">
    <property type="entry name" value="IMPORT ATP-BINDING PROTEIN"/>
    <property type="match status" value="1"/>
</dbReference>
<dbReference type="PROSITE" id="PS50893">
    <property type="entry name" value="ABC_TRANSPORTER_2"/>
    <property type="match status" value="1"/>
</dbReference>
<evidence type="ECO:0000256" key="2">
    <source>
        <dbReference type="ARBA" id="ARBA00022741"/>
    </source>
</evidence>
<dbReference type="Gene3D" id="3.40.50.300">
    <property type="entry name" value="P-loop containing nucleotide triphosphate hydrolases"/>
    <property type="match status" value="1"/>
</dbReference>
<evidence type="ECO:0000256" key="1">
    <source>
        <dbReference type="ARBA" id="ARBA00022448"/>
    </source>
</evidence>
<dbReference type="GO" id="GO:0022857">
    <property type="term" value="F:transmembrane transporter activity"/>
    <property type="evidence" value="ECO:0007669"/>
    <property type="project" value="TreeGrafter"/>
</dbReference>
<dbReference type="AlphaFoldDB" id="A0A559IVK3"/>
<dbReference type="InterPro" id="IPR003439">
    <property type="entry name" value="ABC_transporter-like_ATP-bd"/>
</dbReference>
<dbReference type="SUPFAM" id="SSF52540">
    <property type="entry name" value="P-loop containing nucleoside triphosphate hydrolases"/>
    <property type="match status" value="1"/>
</dbReference>
<dbReference type="EMBL" id="VNJK01000001">
    <property type="protein sequence ID" value="TVX91677.1"/>
    <property type="molecule type" value="Genomic_DNA"/>
</dbReference>
<evidence type="ECO:0000313" key="6">
    <source>
        <dbReference type="Proteomes" id="UP000318102"/>
    </source>
</evidence>
<dbReference type="GO" id="GO:0098796">
    <property type="term" value="C:membrane protein complex"/>
    <property type="evidence" value="ECO:0007669"/>
    <property type="project" value="UniProtKB-ARBA"/>
</dbReference>
<dbReference type="RefSeq" id="WP_144986410.1">
    <property type="nucleotide sequence ID" value="NZ_VNJK01000001.1"/>
</dbReference>
<dbReference type="SMART" id="SM00382">
    <property type="entry name" value="AAA"/>
    <property type="match status" value="1"/>
</dbReference>
<dbReference type="PANTHER" id="PTHR24220:SF86">
    <property type="entry name" value="ABC TRANSPORTER ABCH.1"/>
    <property type="match status" value="1"/>
</dbReference>
<keyword evidence="2" id="KW-0547">Nucleotide-binding</keyword>
<proteinExistence type="predicted"/>
<dbReference type="GO" id="GO:0005524">
    <property type="term" value="F:ATP binding"/>
    <property type="evidence" value="ECO:0007669"/>
    <property type="project" value="UniProtKB-KW"/>
</dbReference>
<dbReference type="OrthoDB" id="9791546at2"/>
<comment type="caution">
    <text evidence="5">The sequence shown here is derived from an EMBL/GenBank/DDBJ whole genome shotgun (WGS) entry which is preliminary data.</text>
</comment>
<dbReference type="InterPro" id="IPR017911">
    <property type="entry name" value="MacB-like_ATP-bd"/>
</dbReference>
<reference evidence="5 6" key="1">
    <citation type="submission" date="2019-07" db="EMBL/GenBank/DDBJ databases">
        <authorList>
            <person name="Kim J."/>
        </authorList>
    </citation>
    <scope>NUCLEOTIDE SEQUENCE [LARGE SCALE GENOMIC DNA]</scope>
    <source>
        <strain evidence="5 6">N4</strain>
    </source>
</reference>
<dbReference type="InterPro" id="IPR003593">
    <property type="entry name" value="AAA+_ATPase"/>
</dbReference>
<feature type="domain" description="ABC transporter" evidence="4">
    <location>
        <begin position="5"/>
        <end position="245"/>
    </location>
</feature>
<accession>A0A559IVK3</accession>
<dbReference type="FunFam" id="3.40.50.300:FF:000032">
    <property type="entry name" value="Export ABC transporter ATP-binding protein"/>
    <property type="match status" value="1"/>
</dbReference>
<protein>
    <submittedName>
        <fullName evidence="5">ABC transporter ATP-binding protein</fullName>
    </submittedName>
</protein>